<dbReference type="GeneID" id="3257004"/>
<feature type="compositionally biased region" description="Polar residues" evidence="2">
    <location>
        <begin position="851"/>
        <end position="870"/>
    </location>
</feature>
<dbReference type="RefSeq" id="XP_024512729.1">
    <property type="nucleotide sequence ID" value="XM_024656996.1"/>
</dbReference>
<dbReference type="VEuPathDB" id="FungiDB:CND02310"/>
<feature type="region of interest" description="Disordered" evidence="2">
    <location>
        <begin position="616"/>
        <end position="635"/>
    </location>
</feature>
<feature type="compositionally biased region" description="Low complexity" evidence="2">
    <location>
        <begin position="262"/>
        <end position="276"/>
    </location>
</feature>
<feature type="compositionally biased region" description="Basic and acidic residues" evidence="2">
    <location>
        <begin position="128"/>
        <end position="141"/>
    </location>
</feature>
<feature type="compositionally biased region" description="Basic residues" evidence="2">
    <location>
        <begin position="63"/>
        <end position="77"/>
    </location>
</feature>
<evidence type="ECO:0000256" key="1">
    <source>
        <dbReference type="SAM" id="Coils"/>
    </source>
</evidence>
<sequence>MSPPAALADRRAHRLAPATKKPRMPLTTEPSLNARGTAAHDRTDGRRRAKQVRDDTPTAPAQAHRHSAASHAHRRQRSSIALPSGAVSQAPVRPSVVGVYGDQPEQTATTPPTPMLEKSPIPQEDEQEQGKGHDGEYEHVAARLSAFSFASKPAAGPFPPQRRQPARLGSQSILGHELVSSPLSSPTSPRRFSNTSSRPPSLLLARPPSNALSPPRSAAGPSSPPAQTKKKRHSHTRSNSISLPNIKLQNAASRPSSFNVLHSPSVGSPVSPTSPHGESKPSRLAGLNSQRLKFEPSGRGAEAEKEKEESRRRALEKLTGSESRSTSPFVESPVAEISLPDLDDEDSSSVASSNRPLSGAFGQPTFSWSNQPSFSFLPLPLGSSSPSPLSASPFSGASPADGQSADTPERCSGQSFGLPHGSLSMSGPKEDPLDYGMEVNDASIGKRPTMNRQLSALQEVDESEEDEEKMLGNVQEEAEEEDTAAPVVPTIPPENAPQDPESAVSPSGLRELRLSSSISSPRHYKTPSSSDRYSFPQSLTSPPPSAGSIGSSSPTKSYGTIGRGRPNRSNSDAGMSNHRGPTPKRTTSNAGSRGSISYKKDASSSGSKELGELIASPSLTSGSTVSGGNNSSIKGIWANTVTRGMRPCPRVRLTGDAGSGRVLTEVNEMEEEGSLERRRSASARIDLARSSIESGRPSSELSRDSLDRSYWSDVQLDMERENESLRDELGFWKEKCRTLEERLDSERKESVVLRERVRKLGDRLSSISSLPTERSDIYSQSQQAAESRLIAQMREQLFTLTGKLQQEHRAKEMALVKLNDLRGHVAAQGHHQLTGRTEQDEDSGDEILLSRSATSRETTPSLTPPQTDLPTSPALASPKPFTIDKVDDSESSISKRFTPDFTRLKSWGFPATPPTGSDNVPDSKEKKRESFFGLSNPLRRASSDDGPRISEGIDLPPFVVDENTPGVFPALVAGDLPTLGGGVNVRAVSDPTSLQSYGRDTLSDLPGIGPAQFRIPTITVNDGGAFRAAGVMCSGILDFRKGCRCCVGDVVEV</sequence>
<organism evidence="3 4">
    <name type="scientific">Cryptococcus deneoformans (strain JEC21 / ATCC MYA-565)</name>
    <name type="common">Cryptococcus neoformans var. neoformans serotype D</name>
    <dbReference type="NCBI Taxonomy" id="214684"/>
    <lineage>
        <taxon>Eukaryota</taxon>
        <taxon>Fungi</taxon>
        <taxon>Dikarya</taxon>
        <taxon>Basidiomycota</taxon>
        <taxon>Agaricomycotina</taxon>
        <taxon>Tremellomycetes</taxon>
        <taxon>Tremellales</taxon>
        <taxon>Cryptococcaceae</taxon>
        <taxon>Cryptococcus</taxon>
        <taxon>Cryptococcus neoformans species complex</taxon>
    </lineage>
</organism>
<accession>Q55TP8</accession>
<feature type="compositionally biased region" description="Polar residues" evidence="2">
    <location>
        <begin position="237"/>
        <end position="260"/>
    </location>
</feature>
<dbReference type="EMBL" id="AE017344">
    <property type="protein sequence ID" value="AAW43138.2"/>
    <property type="molecule type" value="Genomic_DNA"/>
</dbReference>
<gene>
    <name evidence="3" type="ordered locus">CND02310</name>
</gene>
<feature type="compositionally biased region" description="Low complexity" evidence="2">
    <location>
        <begin position="180"/>
        <end position="189"/>
    </location>
</feature>
<feature type="compositionally biased region" description="Basic and acidic residues" evidence="2">
    <location>
        <begin position="38"/>
        <end position="56"/>
    </location>
</feature>
<keyword evidence="4" id="KW-1185">Reference proteome</keyword>
<feature type="compositionally biased region" description="Low complexity" evidence="2">
    <location>
        <begin position="372"/>
        <end position="400"/>
    </location>
</feature>
<feature type="compositionally biased region" description="Low complexity" evidence="2">
    <location>
        <begin position="196"/>
        <end position="221"/>
    </location>
</feature>
<dbReference type="eggNOG" id="ENOG502S9K5">
    <property type="taxonomic scope" value="Eukaryota"/>
</dbReference>
<dbReference type="HOGENOM" id="CLU_284826_0_0_1"/>
<dbReference type="KEGG" id="cne:CND02310"/>
<dbReference type="Proteomes" id="UP000002149">
    <property type="component" value="Chromosome 4"/>
</dbReference>
<feature type="compositionally biased region" description="Polar residues" evidence="2">
    <location>
        <begin position="584"/>
        <end position="595"/>
    </location>
</feature>
<feature type="compositionally biased region" description="Basic and acidic residues" evidence="2">
    <location>
        <begin position="921"/>
        <end position="930"/>
    </location>
</feature>
<dbReference type="OrthoDB" id="2528184at2759"/>
<feature type="compositionally biased region" description="Low complexity" evidence="2">
    <location>
        <begin position="616"/>
        <end position="632"/>
    </location>
</feature>
<dbReference type="STRING" id="214684.Q5KIN7"/>
<feature type="compositionally biased region" description="Acidic residues" evidence="2">
    <location>
        <begin position="459"/>
        <end position="468"/>
    </location>
</feature>
<dbReference type="AlphaFoldDB" id="Q5KIN7"/>
<keyword evidence="1" id="KW-0175">Coiled coil</keyword>
<evidence type="ECO:0000313" key="4">
    <source>
        <dbReference type="Proteomes" id="UP000002149"/>
    </source>
</evidence>
<name>Q5KIN7_CRYD1</name>
<protein>
    <submittedName>
        <fullName evidence="3">Uncharacterized protein</fullName>
    </submittedName>
</protein>
<evidence type="ECO:0000256" key="2">
    <source>
        <dbReference type="SAM" id="MobiDB-lite"/>
    </source>
</evidence>
<dbReference type="PaxDb" id="214684-Q5KIN7"/>
<feature type="compositionally biased region" description="Polar residues" evidence="2">
    <location>
        <begin position="526"/>
        <end position="540"/>
    </location>
</feature>
<feature type="region of interest" description="Disordered" evidence="2">
    <location>
        <begin position="850"/>
        <end position="949"/>
    </location>
</feature>
<reference evidence="3 4" key="1">
    <citation type="journal article" date="2005" name="Science">
        <title>The genome of the basidiomycetous yeast and human pathogen Cryptococcus neoformans.</title>
        <authorList>
            <person name="Loftus B.J."/>
            <person name="Fung E."/>
            <person name="Roncaglia P."/>
            <person name="Rowley D."/>
            <person name="Amedeo P."/>
            <person name="Bruno D."/>
            <person name="Vamathevan J."/>
            <person name="Miranda M."/>
            <person name="Anderson I.J."/>
            <person name="Fraser J.A."/>
            <person name="Allen J.E."/>
            <person name="Bosdet I.E."/>
            <person name="Brent M.R."/>
            <person name="Chiu R."/>
            <person name="Doering T.L."/>
            <person name="Donlin M.J."/>
            <person name="D'Souza C.A."/>
            <person name="Fox D.S."/>
            <person name="Grinberg V."/>
            <person name="Fu J."/>
            <person name="Fukushima M."/>
            <person name="Haas B.J."/>
            <person name="Huang J.C."/>
            <person name="Janbon G."/>
            <person name="Jones S.J."/>
            <person name="Koo H.L."/>
            <person name="Krzywinski M.I."/>
            <person name="Kwon-Chung J.K."/>
            <person name="Lengeler K.B."/>
            <person name="Maiti R."/>
            <person name="Marra M.A."/>
            <person name="Marra R.E."/>
            <person name="Mathewson C.A."/>
            <person name="Mitchell T.G."/>
            <person name="Pertea M."/>
            <person name="Riggs F.R."/>
            <person name="Salzberg S.L."/>
            <person name="Schein J.E."/>
            <person name="Shvartsbeyn A."/>
            <person name="Shin H."/>
            <person name="Shumway M."/>
            <person name="Specht C.A."/>
            <person name="Suh B.B."/>
            <person name="Tenney A."/>
            <person name="Utterback T.R."/>
            <person name="Wickes B.L."/>
            <person name="Wortman J.R."/>
            <person name="Wye N.H."/>
            <person name="Kronstad J.W."/>
            <person name="Lodge J.K."/>
            <person name="Heitman J."/>
            <person name="Davis R.W."/>
            <person name="Fraser C.M."/>
            <person name="Hyman R.W."/>
        </authorList>
    </citation>
    <scope>NUCLEOTIDE SEQUENCE [LARGE SCALE GENOMIC DNA]</scope>
    <source>
        <strain evidence="4">JEC21 / ATCC MYA-565</strain>
    </source>
</reference>
<feature type="compositionally biased region" description="Low complexity" evidence="2">
    <location>
        <begin position="546"/>
        <end position="559"/>
    </location>
</feature>
<feature type="coiled-coil region" evidence="1">
    <location>
        <begin position="722"/>
        <end position="756"/>
    </location>
</feature>
<feature type="region of interest" description="Disordered" evidence="2">
    <location>
        <begin position="1"/>
        <end position="610"/>
    </location>
</feature>
<feature type="compositionally biased region" description="Basic and acidic residues" evidence="2">
    <location>
        <begin position="292"/>
        <end position="316"/>
    </location>
</feature>
<dbReference type="InParanoid" id="Q5KIN7"/>
<feature type="compositionally biased region" description="Low complexity" evidence="2">
    <location>
        <begin position="505"/>
        <end position="521"/>
    </location>
</feature>
<accession>Q5KIN7</accession>
<proteinExistence type="predicted"/>
<evidence type="ECO:0000313" key="3">
    <source>
        <dbReference type="EMBL" id="AAW43138.2"/>
    </source>
</evidence>
<feature type="compositionally biased region" description="Polar residues" evidence="2">
    <location>
        <begin position="320"/>
        <end position="329"/>
    </location>
</feature>